<proteinExistence type="inferred from homology"/>
<dbReference type="EMBL" id="MRZV01000168">
    <property type="protein sequence ID" value="PIK56654.1"/>
    <property type="molecule type" value="Genomic_DNA"/>
</dbReference>
<keyword evidence="14" id="KW-1185">Reference proteome</keyword>
<evidence type="ECO:0000313" key="13">
    <source>
        <dbReference type="EMBL" id="PIK56654.1"/>
    </source>
</evidence>
<keyword evidence="11" id="KW-0472">Membrane</keyword>
<sequence length="261" mass="30388">MAFIDKVLFHIVHLVLWLYNLAVRTWPSWGKKHYVLRSQYNHRKRTLQRCLDESKSLHKIPRHLGLVFIEEKVSICDVANIVVCVLQLEFHTSVSTIVKVCCRNILRKLTNLISEKEKQLLEMENLNFTIETFVRKTEASTNSHNGIKDCSGKNSKLCTTQLYILEPGDGQPTLVRAAKQYCNDVIQQEEFDLNKWLQATHSFPDPELIFKFGTISSLLGYLPWQIRLTEIISYPSHHGFDYKSLLDLLHVFARTEQRFGK</sequence>
<evidence type="ECO:0000256" key="1">
    <source>
        <dbReference type="ARBA" id="ARBA00001946"/>
    </source>
</evidence>
<organism evidence="13 14">
    <name type="scientific">Stichopus japonicus</name>
    <name type="common">Sea cucumber</name>
    <dbReference type="NCBI Taxonomy" id="307972"/>
    <lineage>
        <taxon>Eukaryota</taxon>
        <taxon>Metazoa</taxon>
        <taxon>Echinodermata</taxon>
        <taxon>Eleutherozoa</taxon>
        <taxon>Echinozoa</taxon>
        <taxon>Holothuroidea</taxon>
        <taxon>Aspidochirotacea</taxon>
        <taxon>Aspidochirotida</taxon>
        <taxon>Stichopodidae</taxon>
        <taxon>Apostichopus</taxon>
    </lineage>
</organism>
<dbReference type="InterPro" id="IPR001441">
    <property type="entry name" value="UPP_synth-like"/>
</dbReference>
<dbReference type="Proteomes" id="UP000230750">
    <property type="component" value="Unassembled WGS sequence"/>
</dbReference>
<dbReference type="STRING" id="307972.A0A2G8L8T4"/>
<evidence type="ECO:0000256" key="3">
    <source>
        <dbReference type="ARBA" id="ARBA00004922"/>
    </source>
</evidence>
<accession>A0A2G8L8T4</accession>
<evidence type="ECO:0000256" key="12">
    <source>
        <dbReference type="ARBA" id="ARBA00047353"/>
    </source>
</evidence>
<dbReference type="InterPro" id="IPR036424">
    <property type="entry name" value="UPP_synth-like_sf"/>
</dbReference>
<name>A0A2G8L8T4_STIJA</name>
<dbReference type="OrthoDB" id="19639at2759"/>
<keyword evidence="10" id="KW-1133">Transmembrane helix</keyword>
<dbReference type="PANTHER" id="PTHR21528:SF0">
    <property type="entry name" value="DEHYDRODOLICHYL DIPHOSPHATE SYNTHASE COMPLEX SUBUNIT NUS1"/>
    <property type="match status" value="1"/>
</dbReference>
<dbReference type="PANTHER" id="PTHR21528">
    <property type="entry name" value="DEHYDRODOLICHYL DIPHOSPHATE SYNTHASE COMPLEX SUBUNIT NUS1"/>
    <property type="match status" value="1"/>
</dbReference>
<protein>
    <recommendedName>
        <fullName evidence="5">ditrans,polycis-polyprenyl diphosphate synthase [(2E,6E)-farnesyldiphosphate specific]</fullName>
        <ecNumber evidence="5">2.5.1.87</ecNumber>
    </recommendedName>
</protein>
<evidence type="ECO:0000256" key="2">
    <source>
        <dbReference type="ARBA" id="ARBA00004586"/>
    </source>
</evidence>
<comment type="caution">
    <text evidence="13">The sequence shown here is derived from an EMBL/GenBank/DDBJ whole genome shotgun (WGS) entry which is preliminary data.</text>
</comment>
<evidence type="ECO:0000256" key="5">
    <source>
        <dbReference type="ARBA" id="ARBA00012596"/>
    </source>
</evidence>
<keyword evidence="9" id="KW-0460">Magnesium</keyword>
<dbReference type="InterPro" id="IPR038887">
    <property type="entry name" value="Nus1/NgBR"/>
</dbReference>
<dbReference type="Pfam" id="PF01255">
    <property type="entry name" value="Prenyltransf"/>
    <property type="match status" value="1"/>
</dbReference>
<comment type="similarity">
    <text evidence="4">Belongs to the UPP synthase family.</text>
</comment>
<dbReference type="GO" id="GO:1904423">
    <property type="term" value="C:dehydrodolichyl diphosphate synthase complex"/>
    <property type="evidence" value="ECO:0007669"/>
    <property type="project" value="InterPro"/>
</dbReference>
<keyword evidence="8" id="KW-0256">Endoplasmic reticulum</keyword>
<evidence type="ECO:0000256" key="10">
    <source>
        <dbReference type="ARBA" id="ARBA00022989"/>
    </source>
</evidence>
<keyword evidence="6" id="KW-0808">Transferase</keyword>
<dbReference type="AlphaFoldDB" id="A0A2G8L8T4"/>
<evidence type="ECO:0000256" key="7">
    <source>
        <dbReference type="ARBA" id="ARBA00022692"/>
    </source>
</evidence>
<keyword evidence="7" id="KW-0812">Transmembrane</keyword>
<gene>
    <name evidence="13" type="ORF">BSL78_06440</name>
</gene>
<evidence type="ECO:0000256" key="4">
    <source>
        <dbReference type="ARBA" id="ARBA00005432"/>
    </source>
</evidence>
<comment type="subcellular location">
    <subcellularLocation>
        <location evidence="2">Endoplasmic reticulum membrane</location>
    </subcellularLocation>
</comment>
<dbReference type="GO" id="GO:0005789">
    <property type="term" value="C:endoplasmic reticulum membrane"/>
    <property type="evidence" value="ECO:0007669"/>
    <property type="project" value="UniProtKB-SubCell"/>
</dbReference>
<evidence type="ECO:0000256" key="6">
    <source>
        <dbReference type="ARBA" id="ARBA00022679"/>
    </source>
</evidence>
<comment type="cofactor">
    <cofactor evidence="1">
        <name>Mg(2+)</name>
        <dbReference type="ChEBI" id="CHEBI:18420"/>
    </cofactor>
</comment>
<dbReference type="GO" id="GO:0045547">
    <property type="term" value="F:ditrans,polycis-polyprenyl diphosphate synthase [(2E,6E)-farnesyl diphosphate specific] activity"/>
    <property type="evidence" value="ECO:0007669"/>
    <property type="project" value="UniProtKB-EC"/>
</dbReference>
<dbReference type="UniPathway" id="UPA00378"/>
<evidence type="ECO:0000256" key="11">
    <source>
        <dbReference type="ARBA" id="ARBA00023136"/>
    </source>
</evidence>
<dbReference type="Gene3D" id="3.40.1180.10">
    <property type="entry name" value="Decaprenyl diphosphate synthase-like"/>
    <property type="match status" value="1"/>
</dbReference>
<reference evidence="13 14" key="1">
    <citation type="journal article" date="2017" name="PLoS Biol.">
        <title>The sea cucumber genome provides insights into morphological evolution and visceral regeneration.</title>
        <authorList>
            <person name="Zhang X."/>
            <person name="Sun L."/>
            <person name="Yuan J."/>
            <person name="Sun Y."/>
            <person name="Gao Y."/>
            <person name="Zhang L."/>
            <person name="Li S."/>
            <person name="Dai H."/>
            <person name="Hamel J.F."/>
            <person name="Liu C."/>
            <person name="Yu Y."/>
            <person name="Liu S."/>
            <person name="Lin W."/>
            <person name="Guo K."/>
            <person name="Jin S."/>
            <person name="Xu P."/>
            <person name="Storey K.B."/>
            <person name="Huan P."/>
            <person name="Zhang T."/>
            <person name="Zhou Y."/>
            <person name="Zhang J."/>
            <person name="Lin C."/>
            <person name="Li X."/>
            <person name="Xing L."/>
            <person name="Huo D."/>
            <person name="Sun M."/>
            <person name="Wang L."/>
            <person name="Mercier A."/>
            <person name="Li F."/>
            <person name="Yang H."/>
            <person name="Xiang J."/>
        </authorList>
    </citation>
    <scope>NUCLEOTIDE SEQUENCE [LARGE SCALE GENOMIC DNA]</scope>
    <source>
        <strain evidence="13">Shaxun</strain>
        <tissue evidence="13">Muscle</tissue>
    </source>
</reference>
<dbReference type="SUPFAM" id="SSF64005">
    <property type="entry name" value="Undecaprenyl diphosphate synthase"/>
    <property type="match status" value="1"/>
</dbReference>
<dbReference type="EC" id="2.5.1.87" evidence="5"/>
<evidence type="ECO:0000313" key="14">
    <source>
        <dbReference type="Proteomes" id="UP000230750"/>
    </source>
</evidence>
<comment type="pathway">
    <text evidence="3">Protein modification; protein glycosylation.</text>
</comment>
<evidence type="ECO:0000256" key="9">
    <source>
        <dbReference type="ARBA" id="ARBA00022842"/>
    </source>
</evidence>
<evidence type="ECO:0000256" key="8">
    <source>
        <dbReference type="ARBA" id="ARBA00022824"/>
    </source>
</evidence>
<comment type="catalytic activity">
    <reaction evidence="12">
        <text>n isopentenyl diphosphate + (2E,6E)-farnesyl diphosphate = a di-trans,poly-cis-polyprenyl diphosphate + n diphosphate</text>
        <dbReference type="Rhea" id="RHEA:53008"/>
        <dbReference type="Rhea" id="RHEA-COMP:19494"/>
        <dbReference type="ChEBI" id="CHEBI:33019"/>
        <dbReference type="ChEBI" id="CHEBI:128769"/>
        <dbReference type="ChEBI" id="CHEBI:136960"/>
        <dbReference type="ChEBI" id="CHEBI:175763"/>
        <dbReference type="EC" id="2.5.1.87"/>
    </reaction>
</comment>